<dbReference type="Proteomes" id="UP000606490">
    <property type="component" value="Unassembled WGS sequence"/>
</dbReference>
<gene>
    <name evidence="1" type="ORF">JMJ55_25430</name>
</gene>
<proteinExistence type="predicted"/>
<dbReference type="EMBL" id="JAEUXJ010000017">
    <property type="protein sequence ID" value="MBL6458683.1"/>
    <property type="molecule type" value="Genomic_DNA"/>
</dbReference>
<comment type="caution">
    <text evidence="1">The sequence shown here is derived from an EMBL/GenBank/DDBJ whole genome shotgun (WGS) entry which is preliminary data.</text>
</comment>
<accession>A0ABS1VAJ6</accession>
<protein>
    <submittedName>
        <fullName evidence="1">Uncharacterized protein</fullName>
    </submittedName>
</protein>
<organism evidence="1 2">
    <name type="scientific">Belnapia mucosa</name>
    <dbReference type="NCBI Taxonomy" id="2804532"/>
    <lineage>
        <taxon>Bacteria</taxon>
        <taxon>Pseudomonadati</taxon>
        <taxon>Pseudomonadota</taxon>
        <taxon>Alphaproteobacteria</taxon>
        <taxon>Acetobacterales</taxon>
        <taxon>Roseomonadaceae</taxon>
        <taxon>Belnapia</taxon>
    </lineage>
</organism>
<name>A0ABS1VAJ6_9PROT</name>
<evidence type="ECO:0000313" key="2">
    <source>
        <dbReference type="Proteomes" id="UP000606490"/>
    </source>
</evidence>
<reference evidence="1 2" key="1">
    <citation type="submission" date="2021-01" db="EMBL/GenBank/DDBJ databases">
        <title>Belnapia mucosa sp. nov. and Belnapia arida sp. nov., isolated from the Tabernas Desert (Almeria, Spain).</title>
        <authorList>
            <person name="Molina-Menor E."/>
            <person name="Vidal-Verdu A."/>
            <person name="Calonge A."/>
            <person name="Satari L."/>
            <person name="Pereto Magraner J."/>
            <person name="Porcar Miralles M."/>
        </authorList>
    </citation>
    <scope>NUCLEOTIDE SEQUENCE [LARGE SCALE GENOMIC DNA]</scope>
    <source>
        <strain evidence="1 2">T6</strain>
    </source>
</reference>
<sequence length="61" mass="6639">MLSTNAEAVKAAKLWWDLSLVPTVTVLDLLEPAAARRDQQPSHMALAIFKQAHPSDVASAR</sequence>
<evidence type="ECO:0000313" key="1">
    <source>
        <dbReference type="EMBL" id="MBL6458683.1"/>
    </source>
</evidence>
<keyword evidence="2" id="KW-1185">Reference proteome</keyword>
<dbReference type="RefSeq" id="WP_202828425.1">
    <property type="nucleotide sequence ID" value="NZ_JAEUXJ010000017.1"/>
</dbReference>